<evidence type="ECO:0000313" key="4">
    <source>
        <dbReference type="Proteomes" id="UP000027135"/>
    </source>
</evidence>
<dbReference type="Proteomes" id="UP000027135">
    <property type="component" value="Unassembled WGS sequence"/>
</dbReference>
<dbReference type="CDD" id="cd14279">
    <property type="entry name" value="CUE"/>
    <property type="match status" value="1"/>
</dbReference>
<accession>A0A067QJE7</accession>
<evidence type="ECO:0000259" key="2">
    <source>
        <dbReference type="PROSITE" id="PS51140"/>
    </source>
</evidence>
<dbReference type="GO" id="GO:0043130">
    <property type="term" value="F:ubiquitin binding"/>
    <property type="evidence" value="ECO:0007669"/>
    <property type="project" value="InterPro"/>
</dbReference>
<reference evidence="3 4" key="1">
    <citation type="journal article" date="2014" name="Nat. Commun.">
        <title>Molecular traces of alternative social organization in a termite genome.</title>
        <authorList>
            <person name="Terrapon N."/>
            <person name="Li C."/>
            <person name="Robertson H.M."/>
            <person name="Ji L."/>
            <person name="Meng X."/>
            <person name="Booth W."/>
            <person name="Chen Z."/>
            <person name="Childers C.P."/>
            <person name="Glastad K.M."/>
            <person name="Gokhale K."/>
            <person name="Gowin J."/>
            <person name="Gronenberg W."/>
            <person name="Hermansen R.A."/>
            <person name="Hu H."/>
            <person name="Hunt B.G."/>
            <person name="Huylmans A.K."/>
            <person name="Khalil S.M."/>
            <person name="Mitchell R.D."/>
            <person name="Munoz-Torres M.C."/>
            <person name="Mustard J.A."/>
            <person name="Pan H."/>
            <person name="Reese J.T."/>
            <person name="Scharf M.E."/>
            <person name="Sun F."/>
            <person name="Vogel H."/>
            <person name="Xiao J."/>
            <person name="Yang W."/>
            <person name="Yang Z."/>
            <person name="Yang Z."/>
            <person name="Zhou J."/>
            <person name="Zhu J."/>
            <person name="Brent C.S."/>
            <person name="Elsik C.G."/>
            <person name="Goodisman M.A."/>
            <person name="Liberles D.A."/>
            <person name="Roe R.M."/>
            <person name="Vargo E.L."/>
            <person name="Vilcinskas A."/>
            <person name="Wang J."/>
            <person name="Bornberg-Bauer E."/>
            <person name="Korb J."/>
            <person name="Zhang G."/>
            <person name="Liebig J."/>
        </authorList>
    </citation>
    <scope>NUCLEOTIDE SEQUENCE [LARGE SCALE GENOMIC DNA]</scope>
    <source>
        <tissue evidence="3">Whole organism</tissue>
    </source>
</reference>
<dbReference type="OrthoDB" id="10685573at2759"/>
<sequence>MTSECCVTRKFFSFWLCRPDARYPSSKPSDITETVPLAEQQDRQSSQHHLQSQQKTMNDRPPDGINRLNMQPQLVPMMPVPPLQHFDTIQYQNLERLKSLFPELIPAFLRKVLELCQGDFIRAVDNLLYIQRSQQNRIIPTPQPLPFNMLLTQVLGVSSDPSVASGYYGNTWQGPLPNTQLSTKLNPRVLLPNINILQQPQQVFRAPVPVPSFEYLNARPYHPQFLPYIPVVPQLEPQFHFVNSHQEPNHQQLLGTYQNLEVSKVLLNSPEWNRTRGNSVANLSAPPLIENRNLREDKENLPKNVINMGNDVTKNQCMENLKLVRTDEISEKQKSVHSSAPQKRPHFRIQDEDNNILTNEKKKKKKIKVSQYLPLTLSDASHRRCPQVSVGVGPTPGLLQSATTCPPDHIIPDKNTPQSCNIKKQLPRQRNVIDEVEDKASTSVVQDQSRETDGVHFAETGASVEQRYI</sequence>
<dbReference type="AlphaFoldDB" id="A0A067QJE7"/>
<keyword evidence="4" id="KW-1185">Reference proteome</keyword>
<dbReference type="EMBL" id="KK853419">
    <property type="protein sequence ID" value="KDR07711.1"/>
    <property type="molecule type" value="Genomic_DNA"/>
</dbReference>
<organism evidence="3 4">
    <name type="scientific">Zootermopsis nevadensis</name>
    <name type="common">Dampwood termite</name>
    <dbReference type="NCBI Taxonomy" id="136037"/>
    <lineage>
        <taxon>Eukaryota</taxon>
        <taxon>Metazoa</taxon>
        <taxon>Ecdysozoa</taxon>
        <taxon>Arthropoda</taxon>
        <taxon>Hexapoda</taxon>
        <taxon>Insecta</taxon>
        <taxon>Pterygota</taxon>
        <taxon>Neoptera</taxon>
        <taxon>Polyneoptera</taxon>
        <taxon>Dictyoptera</taxon>
        <taxon>Blattodea</taxon>
        <taxon>Blattoidea</taxon>
        <taxon>Termitoidae</taxon>
        <taxon>Termopsidae</taxon>
        <taxon>Zootermopsis</taxon>
    </lineage>
</organism>
<gene>
    <name evidence="3" type="ORF">L798_02627</name>
</gene>
<evidence type="ECO:0000256" key="1">
    <source>
        <dbReference type="SAM" id="MobiDB-lite"/>
    </source>
</evidence>
<evidence type="ECO:0000313" key="3">
    <source>
        <dbReference type="EMBL" id="KDR07711.1"/>
    </source>
</evidence>
<dbReference type="InParanoid" id="A0A067QJE7"/>
<feature type="compositionally biased region" description="Low complexity" evidence="1">
    <location>
        <begin position="43"/>
        <end position="54"/>
    </location>
</feature>
<dbReference type="PROSITE" id="PS51140">
    <property type="entry name" value="CUE"/>
    <property type="match status" value="1"/>
</dbReference>
<feature type="domain" description="CUE" evidence="2">
    <location>
        <begin position="89"/>
        <end position="133"/>
    </location>
</feature>
<proteinExistence type="predicted"/>
<name>A0A067QJE7_ZOONE</name>
<protein>
    <recommendedName>
        <fullName evidence="2">CUE domain-containing protein</fullName>
    </recommendedName>
</protein>
<feature type="region of interest" description="Disordered" evidence="1">
    <location>
        <begin position="37"/>
        <end position="66"/>
    </location>
</feature>
<dbReference type="InterPro" id="IPR003892">
    <property type="entry name" value="CUE"/>
</dbReference>